<keyword evidence="7 11" id="KW-1133">Transmembrane helix</keyword>
<evidence type="ECO:0000313" key="12">
    <source>
        <dbReference type="EMBL" id="KAF2192319.1"/>
    </source>
</evidence>
<protein>
    <submittedName>
        <fullName evidence="12">Family A G protein-coupled receptor-like protein</fullName>
    </submittedName>
</protein>
<evidence type="ECO:0000256" key="2">
    <source>
        <dbReference type="ARBA" id="ARBA00008130"/>
    </source>
</evidence>
<feature type="transmembrane region" description="Helical" evidence="11">
    <location>
        <begin position="76"/>
        <end position="96"/>
    </location>
</feature>
<keyword evidence="5 11" id="KW-0812">Transmembrane</keyword>
<dbReference type="FunFam" id="1.20.1070.10:FF:000160">
    <property type="entry name" value="Related to Opsin-1"/>
    <property type="match status" value="1"/>
</dbReference>
<dbReference type="CDD" id="cd15028">
    <property type="entry name" value="7tm_Opsin-1_euk"/>
    <property type="match status" value="1"/>
</dbReference>
<evidence type="ECO:0000256" key="4">
    <source>
        <dbReference type="ARBA" id="ARBA00022606"/>
    </source>
</evidence>
<dbReference type="Proteomes" id="UP000800200">
    <property type="component" value="Unassembled WGS sequence"/>
</dbReference>
<evidence type="ECO:0000256" key="8">
    <source>
        <dbReference type="ARBA" id="ARBA00022991"/>
    </source>
</evidence>
<dbReference type="GO" id="GO:0007602">
    <property type="term" value="P:phototransduction"/>
    <property type="evidence" value="ECO:0007669"/>
    <property type="project" value="UniProtKB-KW"/>
</dbReference>
<keyword evidence="3" id="KW-0600">Photoreceptor protein</keyword>
<feature type="transmembrane region" description="Helical" evidence="11">
    <location>
        <begin position="188"/>
        <end position="208"/>
    </location>
</feature>
<feature type="transmembrane region" description="Helical" evidence="11">
    <location>
        <begin position="254"/>
        <end position="274"/>
    </location>
</feature>
<dbReference type="Gene3D" id="1.20.1070.10">
    <property type="entry name" value="Rhodopsin 7-helix transmembrane proteins"/>
    <property type="match status" value="1"/>
</dbReference>
<dbReference type="GO" id="GO:0009881">
    <property type="term" value="F:photoreceptor activity"/>
    <property type="evidence" value="ECO:0007669"/>
    <property type="project" value="UniProtKB-KW"/>
</dbReference>
<dbReference type="OrthoDB" id="10261467at2759"/>
<dbReference type="InterPro" id="IPR018229">
    <property type="entry name" value="Rhodopsin_retinal_BS"/>
</dbReference>
<accession>A0A6A6ENI0</accession>
<dbReference type="PANTHER" id="PTHR28286:SF2">
    <property type="entry name" value="BACTERIORHODOPSIN _OPSIN, NOPA (EUROFUNG)"/>
    <property type="match status" value="1"/>
</dbReference>
<dbReference type="InterPro" id="IPR001425">
    <property type="entry name" value="Arc/bac/fun_rhodopsins"/>
</dbReference>
<evidence type="ECO:0000256" key="7">
    <source>
        <dbReference type="ARBA" id="ARBA00022989"/>
    </source>
</evidence>
<dbReference type="GO" id="GO:0005886">
    <property type="term" value="C:plasma membrane"/>
    <property type="evidence" value="ECO:0007669"/>
    <property type="project" value="TreeGrafter"/>
</dbReference>
<keyword evidence="10 12" id="KW-0675">Receptor</keyword>
<dbReference type="Pfam" id="PF01036">
    <property type="entry name" value="Bac_rhodopsin"/>
    <property type="match status" value="1"/>
</dbReference>
<feature type="transmembrane region" description="Helical" evidence="11">
    <location>
        <begin position="157"/>
        <end position="176"/>
    </location>
</feature>
<feature type="transmembrane region" description="Helical" evidence="11">
    <location>
        <begin position="49"/>
        <end position="69"/>
    </location>
</feature>
<dbReference type="GO" id="GO:0005216">
    <property type="term" value="F:monoatomic ion channel activity"/>
    <property type="evidence" value="ECO:0007669"/>
    <property type="project" value="InterPro"/>
</dbReference>
<dbReference type="PANTHER" id="PTHR28286">
    <property type="match status" value="1"/>
</dbReference>
<dbReference type="PROSITE" id="PS00327">
    <property type="entry name" value="BACTERIAL_OPSIN_RET"/>
    <property type="match status" value="1"/>
</dbReference>
<reference evidence="12" key="1">
    <citation type="journal article" date="2020" name="Stud. Mycol.">
        <title>101 Dothideomycetes genomes: a test case for predicting lifestyles and emergence of pathogens.</title>
        <authorList>
            <person name="Haridas S."/>
            <person name="Albert R."/>
            <person name="Binder M."/>
            <person name="Bloem J."/>
            <person name="Labutti K."/>
            <person name="Salamov A."/>
            <person name="Andreopoulos B."/>
            <person name="Baker S."/>
            <person name="Barry K."/>
            <person name="Bills G."/>
            <person name="Bluhm B."/>
            <person name="Cannon C."/>
            <person name="Castanera R."/>
            <person name="Culley D."/>
            <person name="Daum C."/>
            <person name="Ezra D."/>
            <person name="Gonzalez J."/>
            <person name="Henrissat B."/>
            <person name="Kuo A."/>
            <person name="Liang C."/>
            <person name="Lipzen A."/>
            <person name="Lutzoni F."/>
            <person name="Magnuson J."/>
            <person name="Mondo S."/>
            <person name="Nolan M."/>
            <person name="Ohm R."/>
            <person name="Pangilinan J."/>
            <person name="Park H.-J."/>
            <person name="Ramirez L."/>
            <person name="Alfaro M."/>
            <person name="Sun H."/>
            <person name="Tritt A."/>
            <person name="Yoshinaga Y."/>
            <person name="Zwiers L.-H."/>
            <person name="Turgeon B."/>
            <person name="Goodwin S."/>
            <person name="Spatafora J."/>
            <person name="Crous P."/>
            <person name="Grigoriev I."/>
        </authorList>
    </citation>
    <scope>NUCLEOTIDE SEQUENCE</scope>
    <source>
        <strain evidence="12">CBS 207.26</strain>
    </source>
</reference>
<evidence type="ECO:0000256" key="11">
    <source>
        <dbReference type="SAM" id="Phobius"/>
    </source>
</evidence>
<evidence type="ECO:0000256" key="3">
    <source>
        <dbReference type="ARBA" id="ARBA00022543"/>
    </source>
</evidence>
<keyword evidence="4" id="KW-0716">Sensory transduction</keyword>
<dbReference type="SUPFAM" id="SSF81321">
    <property type="entry name" value="Family A G protein-coupled receptor-like"/>
    <property type="match status" value="1"/>
</dbReference>
<sequence>MILDPVEALKQTSSKHLIPTAQPTSVAPIPTVVPDLPEYQHAHHDGKTTLWVVFVIMVIASAVFAGMAWRVPVSKRLYHVITTLITIIAAISYFAMATGHGVSYNHVRTRHSHHHVPDTYHDIYRQVFWARYVDWSLTTPLILLDLSILAGLNGAHILMAIVADVIMFLTGLFAAFGSEGTPQKWGWYAIACIAYLVVIWHLAVNGRAQAQARSPKVGQFFFAITGFTIIVWTAYPIIWGIAGGSRKMSVDGEIIAYAVLDILAKPVFGAWLLIAHAKIPEINTELGGFWSNGLSREGTLRLTDDDGA</sequence>
<evidence type="ECO:0000256" key="10">
    <source>
        <dbReference type="ARBA" id="ARBA00023170"/>
    </source>
</evidence>
<name>A0A6A6ENI0_9PEZI</name>
<organism evidence="12 13">
    <name type="scientific">Zopfia rhizophila CBS 207.26</name>
    <dbReference type="NCBI Taxonomy" id="1314779"/>
    <lineage>
        <taxon>Eukaryota</taxon>
        <taxon>Fungi</taxon>
        <taxon>Dikarya</taxon>
        <taxon>Ascomycota</taxon>
        <taxon>Pezizomycotina</taxon>
        <taxon>Dothideomycetes</taxon>
        <taxon>Dothideomycetes incertae sedis</taxon>
        <taxon>Zopfiaceae</taxon>
        <taxon>Zopfia</taxon>
    </lineage>
</organism>
<dbReference type="AlphaFoldDB" id="A0A6A6ENI0"/>
<gene>
    <name evidence="12" type="ORF">K469DRAFT_716837</name>
</gene>
<dbReference type="GO" id="GO:0005783">
    <property type="term" value="C:endoplasmic reticulum"/>
    <property type="evidence" value="ECO:0007669"/>
    <property type="project" value="TreeGrafter"/>
</dbReference>
<proteinExistence type="inferred from homology"/>
<dbReference type="EMBL" id="ML994615">
    <property type="protein sequence ID" value="KAF2192319.1"/>
    <property type="molecule type" value="Genomic_DNA"/>
</dbReference>
<dbReference type="PROSITE" id="PS00950">
    <property type="entry name" value="BACTERIAL_OPSIN_1"/>
    <property type="match status" value="1"/>
</dbReference>
<dbReference type="PRINTS" id="PR00251">
    <property type="entry name" value="BACTRLOPSIN"/>
</dbReference>
<evidence type="ECO:0000256" key="5">
    <source>
        <dbReference type="ARBA" id="ARBA00022692"/>
    </source>
</evidence>
<dbReference type="SMART" id="SM01021">
    <property type="entry name" value="Bac_rhodopsin"/>
    <property type="match status" value="1"/>
</dbReference>
<keyword evidence="13" id="KW-1185">Reference proteome</keyword>
<evidence type="ECO:0000313" key="13">
    <source>
        <dbReference type="Proteomes" id="UP000800200"/>
    </source>
</evidence>
<keyword evidence="6" id="KW-0681">Retinal protein</keyword>
<evidence type="ECO:0000256" key="9">
    <source>
        <dbReference type="ARBA" id="ARBA00023136"/>
    </source>
</evidence>
<keyword evidence="9 11" id="KW-0472">Membrane</keyword>
<evidence type="ECO:0000256" key="6">
    <source>
        <dbReference type="ARBA" id="ARBA00022925"/>
    </source>
</evidence>
<keyword evidence="8" id="KW-0157">Chromophore</keyword>
<comment type="subcellular location">
    <subcellularLocation>
        <location evidence="1">Membrane</location>
        <topology evidence="1">Multi-pass membrane protein</topology>
    </subcellularLocation>
</comment>
<comment type="similarity">
    <text evidence="2">Belongs to the archaeal/bacterial/fungal opsin family.</text>
</comment>
<evidence type="ECO:0000256" key="1">
    <source>
        <dbReference type="ARBA" id="ARBA00004141"/>
    </source>
</evidence>
<feature type="transmembrane region" description="Helical" evidence="11">
    <location>
        <begin position="220"/>
        <end position="242"/>
    </location>
</feature>